<dbReference type="Gene3D" id="3.40.640.10">
    <property type="entry name" value="Type I PLP-dependent aspartate aminotransferase-like (Major domain)"/>
    <property type="match status" value="1"/>
</dbReference>
<comment type="similarity">
    <text evidence="2 7">Belongs to the trans-sulfuration enzymes family.</text>
</comment>
<proteinExistence type="inferred from homology"/>
<dbReference type="PANTHER" id="PTHR43500">
    <property type="entry name" value="CYSTATHIONINE BETA-LYASE-RELATED"/>
    <property type="match status" value="1"/>
</dbReference>
<evidence type="ECO:0000256" key="3">
    <source>
        <dbReference type="ARBA" id="ARBA00022898"/>
    </source>
</evidence>
<dbReference type="EMBL" id="QDHA01000001">
    <property type="protein sequence ID" value="RCJ10422.1"/>
    <property type="molecule type" value="Genomic_DNA"/>
</dbReference>
<accession>A0A367PR91</accession>
<dbReference type="RefSeq" id="WP_114130160.1">
    <property type="nucleotide sequence ID" value="NZ_CAXUOZ020000003.1"/>
</dbReference>
<dbReference type="InterPro" id="IPR000277">
    <property type="entry name" value="Cys/Met-Metab_PyrdxlP-dep_enz"/>
</dbReference>
<dbReference type="Proteomes" id="UP000253501">
    <property type="component" value="Unassembled WGS sequence"/>
</dbReference>
<dbReference type="Gene3D" id="3.90.1150.10">
    <property type="entry name" value="Aspartate Aminotransferase, domain 1"/>
    <property type="match status" value="1"/>
</dbReference>
<dbReference type="PIRSF" id="PIRSF001434">
    <property type="entry name" value="CGS"/>
    <property type="match status" value="1"/>
</dbReference>
<dbReference type="AlphaFoldDB" id="A0A367PR91"/>
<dbReference type="NCBIfam" id="TIGR01324">
    <property type="entry name" value="cysta_beta_ly_B"/>
    <property type="match status" value="1"/>
</dbReference>
<dbReference type="GO" id="GO:0030170">
    <property type="term" value="F:pyridoxal phosphate binding"/>
    <property type="evidence" value="ECO:0007669"/>
    <property type="project" value="InterPro"/>
</dbReference>
<dbReference type="CDD" id="cd00614">
    <property type="entry name" value="CGS_like"/>
    <property type="match status" value="1"/>
</dbReference>
<name>A0A367PR91_CUPNE</name>
<dbReference type="EC" id="4.4.1.8" evidence="8"/>
<organism evidence="8 9">
    <name type="scientific">Cupriavidus necator</name>
    <name type="common">Alcaligenes eutrophus</name>
    <name type="synonym">Ralstonia eutropha</name>
    <dbReference type="NCBI Taxonomy" id="106590"/>
    <lineage>
        <taxon>Bacteria</taxon>
        <taxon>Pseudomonadati</taxon>
        <taxon>Pseudomonadota</taxon>
        <taxon>Betaproteobacteria</taxon>
        <taxon>Burkholderiales</taxon>
        <taxon>Burkholderiaceae</taxon>
        <taxon>Cupriavidus</taxon>
    </lineage>
</organism>
<evidence type="ECO:0000256" key="5">
    <source>
        <dbReference type="ARBA" id="ARBA00047517"/>
    </source>
</evidence>
<dbReference type="GO" id="GO:0019450">
    <property type="term" value="P:L-cysteine catabolic process to pyruvate"/>
    <property type="evidence" value="ECO:0007669"/>
    <property type="project" value="TreeGrafter"/>
</dbReference>
<dbReference type="GO" id="GO:0047804">
    <property type="term" value="F:cysteine-S-conjugate beta-lyase activity"/>
    <property type="evidence" value="ECO:0007669"/>
    <property type="project" value="InterPro"/>
</dbReference>
<feature type="modified residue" description="N6-(pyridoxal phosphate)lysine" evidence="6">
    <location>
        <position position="210"/>
    </location>
</feature>
<dbReference type="InterPro" id="IPR015422">
    <property type="entry name" value="PyrdxlP-dep_Trfase_small"/>
</dbReference>
<evidence type="ECO:0000256" key="1">
    <source>
        <dbReference type="ARBA" id="ARBA00001933"/>
    </source>
</evidence>
<evidence type="ECO:0000313" key="8">
    <source>
        <dbReference type="EMBL" id="RCJ10422.1"/>
    </source>
</evidence>
<evidence type="ECO:0000256" key="7">
    <source>
        <dbReference type="RuleBase" id="RU362118"/>
    </source>
</evidence>
<dbReference type="PANTHER" id="PTHR43500:SF1">
    <property type="entry name" value="CYSTATHIONINE BETA-LYASE-RELATED"/>
    <property type="match status" value="1"/>
</dbReference>
<evidence type="ECO:0000256" key="2">
    <source>
        <dbReference type="ARBA" id="ARBA00009077"/>
    </source>
</evidence>
<comment type="catalytic activity">
    <reaction evidence="5">
        <text>L,L-cystathionine + H2O = L-homocysteine + pyruvate + NH4(+)</text>
        <dbReference type="Rhea" id="RHEA:13965"/>
        <dbReference type="ChEBI" id="CHEBI:15361"/>
        <dbReference type="ChEBI" id="CHEBI:15377"/>
        <dbReference type="ChEBI" id="CHEBI:28938"/>
        <dbReference type="ChEBI" id="CHEBI:58161"/>
        <dbReference type="ChEBI" id="CHEBI:58199"/>
    </reaction>
</comment>
<dbReference type="InterPro" id="IPR006233">
    <property type="entry name" value="Cys_b_lyase_bac"/>
</dbReference>
<dbReference type="Pfam" id="PF01053">
    <property type="entry name" value="Cys_Met_Meta_PP"/>
    <property type="match status" value="1"/>
</dbReference>
<dbReference type="InterPro" id="IPR015424">
    <property type="entry name" value="PyrdxlP-dep_Trfase"/>
</dbReference>
<comment type="cofactor">
    <cofactor evidence="1 7">
        <name>pyridoxal 5'-phosphate</name>
        <dbReference type="ChEBI" id="CHEBI:597326"/>
    </cofactor>
</comment>
<dbReference type="SUPFAM" id="SSF53383">
    <property type="entry name" value="PLP-dependent transferases"/>
    <property type="match status" value="1"/>
</dbReference>
<sequence length="393" mass="42535">MSGAGRHTQLLHAGAPTLRDGAGPVNVPVVRTSTVRFATQQDLESRQHRRAAGERVASYGRHGLDTHEALEDALSTLEGGHRAFLAPSGLSAITLVLLALLSPGDHALISDSVYAPVRRVDKTLLRRLGITVEYFSPAHDDLTALIRPETKLVYLESPSSLLFEVLDLPRLAAAARERGVPVAVDNTWSGGWFLQPLRLGANISIQAATKYIAGHSDVMQGAVVVDSPALAERIAATHEALGLAIGADDAYLSLRGLRTLPLRLAQHQRNATEVAQWLQRHPQVDRVFYPALPDDPGHALWQRDFSGASGLVSFAFRDAGASAAGAFVDALRWFAIGASWGGYESLALVAPPERLREHRSWQSHAPVVRLHVGLEDPQDLLADLDQAFHRTLT</sequence>
<evidence type="ECO:0000313" key="9">
    <source>
        <dbReference type="Proteomes" id="UP000253501"/>
    </source>
</evidence>
<keyword evidence="4 8" id="KW-0456">Lyase</keyword>
<keyword evidence="3 6" id="KW-0663">Pyridoxal phosphate</keyword>
<dbReference type="FunFam" id="3.40.640.10:FF:000046">
    <property type="entry name" value="Cystathionine gamma-lyase"/>
    <property type="match status" value="1"/>
</dbReference>
<reference evidence="8 9" key="1">
    <citation type="submission" date="2018-04" db="EMBL/GenBank/DDBJ databases">
        <title>Cupriavidus necator CR12 genome sequencing and assembly.</title>
        <authorList>
            <person name="Ben Fekih I."/>
            <person name="Mazhar H.S."/>
            <person name="Bello S.K."/>
            <person name="Rensing C."/>
        </authorList>
    </citation>
    <scope>NUCLEOTIDE SEQUENCE [LARGE SCALE GENOMIC DNA]</scope>
    <source>
        <strain evidence="8 9">CR12</strain>
    </source>
</reference>
<gene>
    <name evidence="8" type="primary">metC</name>
    <name evidence="8" type="ORF">DDK22_00155</name>
</gene>
<comment type="caution">
    <text evidence="8">The sequence shown here is derived from an EMBL/GenBank/DDBJ whole genome shotgun (WGS) entry which is preliminary data.</text>
</comment>
<dbReference type="GO" id="GO:0019346">
    <property type="term" value="P:transsulfuration"/>
    <property type="evidence" value="ECO:0007669"/>
    <property type="project" value="InterPro"/>
</dbReference>
<evidence type="ECO:0000256" key="6">
    <source>
        <dbReference type="PIRSR" id="PIRSR001434-2"/>
    </source>
</evidence>
<dbReference type="InterPro" id="IPR015421">
    <property type="entry name" value="PyrdxlP-dep_Trfase_major"/>
</dbReference>
<evidence type="ECO:0000256" key="4">
    <source>
        <dbReference type="ARBA" id="ARBA00023239"/>
    </source>
</evidence>
<protein>
    <submittedName>
        <fullName evidence="8">Cystathionine beta-lyase</fullName>
        <ecNumber evidence="8">4.4.1.8</ecNumber>
    </submittedName>
</protein>